<keyword evidence="5" id="KW-1185">Reference proteome</keyword>
<evidence type="ECO:0000313" key="4">
    <source>
        <dbReference type="EMBL" id="GBN40411.1"/>
    </source>
</evidence>
<evidence type="ECO:0000256" key="1">
    <source>
        <dbReference type="SAM" id="MobiDB-lite"/>
    </source>
</evidence>
<feature type="domain" description="DUF7041" evidence="2">
    <location>
        <begin position="19"/>
        <end position="101"/>
    </location>
</feature>
<dbReference type="Proteomes" id="UP000499080">
    <property type="component" value="Unassembled WGS sequence"/>
</dbReference>
<protein>
    <recommendedName>
        <fullName evidence="2">DUF7041 domain-containing protein</fullName>
    </recommendedName>
</protein>
<dbReference type="InterPro" id="IPR055469">
    <property type="entry name" value="DUF7041"/>
</dbReference>
<sequence length="273" mass="31012">MDKEINTDFEISRVAFGPPPFWEHDPEIWFVHIESQFSGAGISEDSTKYHALVSALDSRILSQARDIVLAPPRDNAYTALKERIISLFSQSENARLRQLLQDLHLGDLRPSQLLSQMKSLAGDKISAELLRTLWLQRLPIQMQQILSACKDELPDLASIADKVHEVSGFSEANAVSLPPTDSVAELRNEIQQLRDEVQRLALNRKEMSFPKKPRSRSASRTSAPVERHKPRNCWYHWRFGDRARKCVAPCNFSGNSMVPSFPQSRPKERMPAA</sequence>
<dbReference type="OrthoDB" id="7699407at2759"/>
<dbReference type="EMBL" id="BGPR01288398">
    <property type="protein sequence ID" value="GBN40411.1"/>
    <property type="molecule type" value="Genomic_DNA"/>
</dbReference>
<dbReference type="Pfam" id="PF23055">
    <property type="entry name" value="DUF7041"/>
    <property type="match status" value="1"/>
</dbReference>
<proteinExistence type="predicted"/>
<dbReference type="AlphaFoldDB" id="A0A4Y2NM84"/>
<dbReference type="PANTHER" id="PTHR33327:SF3">
    <property type="entry name" value="RNA-DIRECTED DNA POLYMERASE"/>
    <property type="match status" value="1"/>
</dbReference>
<gene>
    <name evidence="3" type="ORF">AVEN_128252_1</name>
    <name evidence="4" type="ORF">AVEN_173948_1</name>
</gene>
<name>A0A4Y2NM84_ARAVE</name>
<accession>A0A4Y2NM84</accession>
<organism evidence="4 5">
    <name type="scientific">Araneus ventricosus</name>
    <name type="common">Orbweaver spider</name>
    <name type="synonym">Epeira ventricosa</name>
    <dbReference type="NCBI Taxonomy" id="182803"/>
    <lineage>
        <taxon>Eukaryota</taxon>
        <taxon>Metazoa</taxon>
        <taxon>Ecdysozoa</taxon>
        <taxon>Arthropoda</taxon>
        <taxon>Chelicerata</taxon>
        <taxon>Arachnida</taxon>
        <taxon>Araneae</taxon>
        <taxon>Araneomorphae</taxon>
        <taxon>Entelegynae</taxon>
        <taxon>Araneoidea</taxon>
        <taxon>Araneidae</taxon>
        <taxon>Araneus</taxon>
    </lineage>
</organism>
<evidence type="ECO:0000259" key="2">
    <source>
        <dbReference type="Pfam" id="PF23055"/>
    </source>
</evidence>
<comment type="caution">
    <text evidence="4">The sequence shown here is derived from an EMBL/GenBank/DDBJ whole genome shotgun (WGS) entry which is preliminary data.</text>
</comment>
<feature type="region of interest" description="Disordered" evidence="1">
    <location>
        <begin position="203"/>
        <end position="225"/>
    </location>
</feature>
<evidence type="ECO:0000313" key="3">
    <source>
        <dbReference type="EMBL" id="GBN40372.1"/>
    </source>
</evidence>
<dbReference type="PANTHER" id="PTHR33327">
    <property type="entry name" value="ENDONUCLEASE"/>
    <property type="match status" value="1"/>
</dbReference>
<dbReference type="EMBL" id="BGPR01288383">
    <property type="protein sequence ID" value="GBN40372.1"/>
    <property type="molecule type" value="Genomic_DNA"/>
</dbReference>
<evidence type="ECO:0000313" key="5">
    <source>
        <dbReference type="Proteomes" id="UP000499080"/>
    </source>
</evidence>
<reference evidence="4 5" key="1">
    <citation type="journal article" date="2019" name="Sci. Rep.">
        <title>Orb-weaving spider Araneus ventricosus genome elucidates the spidroin gene catalogue.</title>
        <authorList>
            <person name="Kono N."/>
            <person name="Nakamura H."/>
            <person name="Ohtoshi R."/>
            <person name="Moran D.A.P."/>
            <person name="Shinohara A."/>
            <person name="Yoshida Y."/>
            <person name="Fujiwara M."/>
            <person name="Mori M."/>
            <person name="Tomita M."/>
            <person name="Arakawa K."/>
        </authorList>
    </citation>
    <scope>NUCLEOTIDE SEQUENCE [LARGE SCALE GENOMIC DNA]</scope>
</reference>